<feature type="domain" description="HTH deoR-type" evidence="3">
    <location>
        <begin position="11"/>
        <end position="54"/>
    </location>
</feature>
<dbReference type="RefSeq" id="WP_191694048.1">
    <property type="nucleotide sequence ID" value="NZ_JACSQN010000005.1"/>
</dbReference>
<dbReference type="Gene3D" id="1.10.10.10">
    <property type="entry name" value="Winged helix-like DNA-binding domain superfamily/Winged helix DNA-binding domain"/>
    <property type="match status" value="1"/>
</dbReference>
<proteinExistence type="predicted"/>
<dbReference type="EMBL" id="JACSQN010000005">
    <property type="protein sequence ID" value="MBD7984351.1"/>
    <property type="molecule type" value="Genomic_DNA"/>
</dbReference>
<organism evidence="4 5">
    <name type="scientific">Sporosarcina quadrami</name>
    <dbReference type="NCBI Taxonomy" id="2762234"/>
    <lineage>
        <taxon>Bacteria</taxon>
        <taxon>Bacillati</taxon>
        <taxon>Bacillota</taxon>
        <taxon>Bacilli</taxon>
        <taxon>Bacillales</taxon>
        <taxon>Caryophanaceae</taxon>
        <taxon>Sporosarcina</taxon>
    </lineage>
</organism>
<dbReference type="Pfam" id="PF08220">
    <property type="entry name" value="HTH_DeoR"/>
    <property type="match status" value="1"/>
</dbReference>
<evidence type="ECO:0000313" key="5">
    <source>
        <dbReference type="Proteomes" id="UP000626786"/>
    </source>
</evidence>
<sequence>MKPTTDRMLTRIKDVYLYILDRGVVTTENVVEEFGITNRTAQRDLNVLEYNELIKSPARGKWTTTEKKVKLSS</sequence>
<dbReference type="InterPro" id="IPR036388">
    <property type="entry name" value="WH-like_DNA-bd_sf"/>
</dbReference>
<dbReference type="SUPFAM" id="SSF46785">
    <property type="entry name" value="Winged helix' DNA-binding domain"/>
    <property type="match status" value="1"/>
</dbReference>
<protein>
    <submittedName>
        <fullName evidence="4">DeoR family transcriptional regulator</fullName>
    </submittedName>
</protein>
<evidence type="ECO:0000259" key="3">
    <source>
        <dbReference type="Pfam" id="PF08220"/>
    </source>
</evidence>
<dbReference type="InterPro" id="IPR001034">
    <property type="entry name" value="DeoR_HTH"/>
</dbReference>
<keyword evidence="5" id="KW-1185">Reference proteome</keyword>
<reference evidence="4 5" key="1">
    <citation type="submission" date="2020-08" db="EMBL/GenBank/DDBJ databases">
        <title>A Genomic Blueprint of the Chicken Gut Microbiome.</title>
        <authorList>
            <person name="Gilroy R."/>
            <person name="Ravi A."/>
            <person name="Getino M."/>
            <person name="Pursley I."/>
            <person name="Horton D.L."/>
            <person name="Alikhan N.-F."/>
            <person name="Baker D."/>
            <person name="Gharbi K."/>
            <person name="Hall N."/>
            <person name="Watson M."/>
            <person name="Adriaenssens E.M."/>
            <person name="Foster-Nyarko E."/>
            <person name="Jarju S."/>
            <person name="Secka A."/>
            <person name="Antonio M."/>
            <person name="Oren A."/>
            <person name="Chaudhuri R."/>
            <person name="La Ragione R.M."/>
            <person name="Hildebrand F."/>
            <person name="Pallen M.J."/>
        </authorList>
    </citation>
    <scope>NUCLEOTIDE SEQUENCE [LARGE SCALE GENOMIC DNA]</scope>
    <source>
        <strain evidence="4 5">Sa2YVA2</strain>
    </source>
</reference>
<comment type="caution">
    <text evidence="4">The sequence shown here is derived from an EMBL/GenBank/DDBJ whole genome shotgun (WGS) entry which is preliminary data.</text>
</comment>
<gene>
    <name evidence="4" type="ORF">H9649_07155</name>
</gene>
<evidence type="ECO:0000256" key="1">
    <source>
        <dbReference type="ARBA" id="ARBA00023015"/>
    </source>
</evidence>
<evidence type="ECO:0000313" key="4">
    <source>
        <dbReference type="EMBL" id="MBD7984351.1"/>
    </source>
</evidence>
<dbReference type="Proteomes" id="UP000626786">
    <property type="component" value="Unassembled WGS sequence"/>
</dbReference>
<keyword evidence="1" id="KW-0805">Transcription regulation</keyword>
<keyword evidence="2" id="KW-0804">Transcription</keyword>
<evidence type="ECO:0000256" key="2">
    <source>
        <dbReference type="ARBA" id="ARBA00023163"/>
    </source>
</evidence>
<name>A0ABR8U8J8_9BACL</name>
<accession>A0ABR8U8J8</accession>
<dbReference type="InterPro" id="IPR036390">
    <property type="entry name" value="WH_DNA-bd_sf"/>
</dbReference>